<dbReference type="EMBL" id="KV744824">
    <property type="protein sequence ID" value="OCK85089.1"/>
    <property type="molecule type" value="Genomic_DNA"/>
</dbReference>
<dbReference type="Gene3D" id="3.40.50.150">
    <property type="entry name" value="Vaccinia Virus protein VP39"/>
    <property type="match status" value="1"/>
</dbReference>
<proteinExistence type="predicted"/>
<feature type="region of interest" description="Disordered" evidence="1">
    <location>
        <begin position="456"/>
        <end position="496"/>
    </location>
</feature>
<keyword evidence="3" id="KW-1185">Reference proteome</keyword>
<dbReference type="InterPro" id="IPR029063">
    <property type="entry name" value="SAM-dependent_MTases_sf"/>
</dbReference>
<feature type="compositionally biased region" description="Low complexity" evidence="1">
    <location>
        <begin position="90"/>
        <end position="105"/>
    </location>
</feature>
<evidence type="ECO:0000256" key="1">
    <source>
        <dbReference type="SAM" id="MobiDB-lite"/>
    </source>
</evidence>
<evidence type="ECO:0000313" key="2">
    <source>
        <dbReference type="EMBL" id="OCK85089.1"/>
    </source>
</evidence>
<feature type="compositionally biased region" description="Low complexity" evidence="1">
    <location>
        <begin position="140"/>
        <end position="154"/>
    </location>
</feature>
<feature type="region of interest" description="Disordered" evidence="1">
    <location>
        <begin position="1"/>
        <end position="23"/>
    </location>
</feature>
<dbReference type="SUPFAM" id="SSF53335">
    <property type="entry name" value="S-adenosyl-L-methionine-dependent methyltransferases"/>
    <property type="match status" value="1"/>
</dbReference>
<protein>
    <recommendedName>
        <fullName evidence="4">Methyltransferase type 11 domain-containing protein</fullName>
    </recommendedName>
</protein>
<reference evidence="2 3" key="1">
    <citation type="journal article" date="2016" name="Nat. Commun.">
        <title>Ectomycorrhizal ecology is imprinted in the genome of the dominant symbiotic fungus Cenococcum geophilum.</title>
        <authorList>
            <consortium name="DOE Joint Genome Institute"/>
            <person name="Peter M."/>
            <person name="Kohler A."/>
            <person name="Ohm R.A."/>
            <person name="Kuo A."/>
            <person name="Krutzmann J."/>
            <person name="Morin E."/>
            <person name="Arend M."/>
            <person name="Barry K.W."/>
            <person name="Binder M."/>
            <person name="Choi C."/>
            <person name="Clum A."/>
            <person name="Copeland A."/>
            <person name="Grisel N."/>
            <person name="Haridas S."/>
            <person name="Kipfer T."/>
            <person name="LaButti K."/>
            <person name="Lindquist E."/>
            <person name="Lipzen A."/>
            <person name="Maire R."/>
            <person name="Meier B."/>
            <person name="Mihaltcheva S."/>
            <person name="Molinier V."/>
            <person name="Murat C."/>
            <person name="Poggeler S."/>
            <person name="Quandt C.A."/>
            <person name="Sperisen C."/>
            <person name="Tritt A."/>
            <person name="Tisserant E."/>
            <person name="Crous P.W."/>
            <person name="Henrissat B."/>
            <person name="Nehls U."/>
            <person name="Egli S."/>
            <person name="Spatafora J.W."/>
            <person name="Grigoriev I.V."/>
            <person name="Martin F.M."/>
        </authorList>
    </citation>
    <scope>NUCLEOTIDE SEQUENCE [LARGE SCALE GENOMIC DNA]</scope>
    <source>
        <strain evidence="2 3">CBS 459.81</strain>
    </source>
</reference>
<feature type="compositionally biased region" description="Polar residues" evidence="1">
    <location>
        <begin position="457"/>
        <end position="471"/>
    </location>
</feature>
<dbReference type="Proteomes" id="UP000250266">
    <property type="component" value="Unassembled WGS sequence"/>
</dbReference>
<evidence type="ECO:0008006" key="4">
    <source>
        <dbReference type="Google" id="ProtNLM"/>
    </source>
</evidence>
<sequence>MESAVLPSAAYDPSLPGAAHPASPLVRRHQLNTIVEDDSAVPRYYFQPRYSSISTVSALSPQTAMLSPVYSDDFPTPRAHIFNNMRSQNSPPSSAPATITSYPTSYRQSSADTEFDDLYDLTEDEAEEVPLKCSDSVKKNLGNSRPSSGRSRYPSLIIPSPSAWPTIEKLKSAISPVPPTPSQLLSPSINSLSMIAARNLQVPATSATPSLDGSMTSEEMEHLSCPSTPDLSHRDDASEDGWMPPVQLHPQAFETLQHLQHLTSEEQEHPHEVTQLIEVPEGEMQEVMRPHLGLTVDIVVTPVEPNCDWGSEPVSALSIPSPGGFFSSLDATTRYTWSISKPEEVMPTTTIAERFYHVPWDNRDDITEQSVTLAGSTGDNFTDGPPTSKPVMLAGEEDEVTEVKEINPSKTLFQYNEKYNSELQKLSNANIDRTSDWLTEQDELLAALREMNDLATDKTSTPSHSRGNSVDKSPKKSVRFQDQEATSDNEDKPKSTATYIQGFEYLRHRSQKGDAYIHRQTRAEAMHIQRRCMPQLHRNQLLGKFELTNPVRPSPPRPVSSFYTNDPTVLKERIERAQMERQALDQMSPATWVLEAQKLLSGGKLLSQPAAKRVSRSRNPRILDLGGLPTCDWAWQVSCDYEHSGVYSVFLAGHNLTSNVKGPDNHKQMTVPNLWTLPFPSGHFDVISARSLYALLKTDKPLGRSRDEYDLCLKECFRCLKPGGFLEFALLDSDIIRAGRQAQAMSVEFGFNLKTRGYDPTPTKSFLPRLRKAGFKDMRRAWMVLPMGKTAANWKETLPVGAEKKTEEKSISPDGDVDITTPEIMGTTVDAAMLTGMVGAWAWEKWMLKLQVEMGKDDDKLLEGVVSVLEEGAKEGSGWRYLTGWASKPM</sequence>
<dbReference type="AlphaFoldDB" id="A0A8E2EJN1"/>
<accession>A0A8E2EJN1</accession>
<gene>
    <name evidence="2" type="ORF">K432DRAFT_343758</name>
</gene>
<feature type="region of interest" description="Disordered" evidence="1">
    <location>
        <begin position="83"/>
        <end position="110"/>
    </location>
</feature>
<evidence type="ECO:0000313" key="3">
    <source>
        <dbReference type="Proteomes" id="UP000250266"/>
    </source>
</evidence>
<feature type="region of interest" description="Disordered" evidence="1">
    <location>
        <begin position="134"/>
        <end position="154"/>
    </location>
</feature>
<name>A0A8E2EJN1_9PEZI</name>
<dbReference type="OrthoDB" id="10256176at2759"/>
<organism evidence="2 3">
    <name type="scientific">Lepidopterella palustris CBS 459.81</name>
    <dbReference type="NCBI Taxonomy" id="1314670"/>
    <lineage>
        <taxon>Eukaryota</taxon>
        <taxon>Fungi</taxon>
        <taxon>Dikarya</taxon>
        <taxon>Ascomycota</taxon>
        <taxon>Pezizomycotina</taxon>
        <taxon>Dothideomycetes</taxon>
        <taxon>Pleosporomycetidae</taxon>
        <taxon>Mytilinidiales</taxon>
        <taxon>Argynnaceae</taxon>
        <taxon>Lepidopterella</taxon>
    </lineage>
</organism>